<dbReference type="InterPro" id="IPR039420">
    <property type="entry name" value="WalR-like"/>
</dbReference>
<name>A0A512C125_9HYPH</name>
<protein>
    <submittedName>
        <fullName evidence="6">DNA-binding response regulator</fullName>
    </submittedName>
</protein>
<comment type="caution">
    <text evidence="6">The sequence shown here is derived from an EMBL/GenBank/DDBJ whole genome shotgun (WGS) entry which is preliminary data.</text>
</comment>
<dbReference type="PROSITE" id="PS51755">
    <property type="entry name" value="OMPR_PHOB"/>
    <property type="match status" value="1"/>
</dbReference>
<evidence type="ECO:0000313" key="6">
    <source>
        <dbReference type="EMBL" id="GEO17916.1"/>
    </source>
</evidence>
<dbReference type="Gene3D" id="3.40.50.2300">
    <property type="match status" value="1"/>
</dbReference>
<feature type="domain" description="Response regulatory" evidence="4">
    <location>
        <begin position="8"/>
        <end position="122"/>
    </location>
</feature>
<dbReference type="EMBL" id="BJYU01000135">
    <property type="protein sequence ID" value="GEO17916.1"/>
    <property type="molecule type" value="Genomic_DNA"/>
</dbReference>
<dbReference type="PANTHER" id="PTHR48111">
    <property type="entry name" value="REGULATOR OF RPOS"/>
    <property type="match status" value="1"/>
</dbReference>
<dbReference type="PANTHER" id="PTHR48111:SF50">
    <property type="entry name" value="KDP OPERON TRANSCRIPTIONAL REGULATORY PROTEIN KDPE"/>
    <property type="match status" value="1"/>
</dbReference>
<dbReference type="PROSITE" id="PS50110">
    <property type="entry name" value="RESPONSE_REGULATORY"/>
    <property type="match status" value="1"/>
</dbReference>
<dbReference type="GO" id="GO:0005829">
    <property type="term" value="C:cytosol"/>
    <property type="evidence" value="ECO:0007669"/>
    <property type="project" value="TreeGrafter"/>
</dbReference>
<dbReference type="SMART" id="SM00448">
    <property type="entry name" value="REC"/>
    <property type="match status" value="1"/>
</dbReference>
<reference evidence="6 7" key="1">
    <citation type="submission" date="2019-07" db="EMBL/GenBank/DDBJ databases">
        <title>Whole genome shotgun sequence of Microvirga aerophila NBRC 106136.</title>
        <authorList>
            <person name="Hosoyama A."/>
            <person name="Uohara A."/>
            <person name="Ohji S."/>
            <person name="Ichikawa N."/>
        </authorList>
    </citation>
    <scope>NUCLEOTIDE SEQUENCE [LARGE SCALE GENOMIC DNA]</scope>
    <source>
        <strain evidence="6 7">NBRC 106136</strain>
    </source>
</reference>
<dbReference type="Gene3D" id="1.10.10.10">
    <property type="entry name" value="Winged helix-like DNA-binding domain superfamily/Winged helix DNA-binding domain"/>
    <property type="match status" value="1"/>
</dbReference>
<proteinExistence type="predicted"/>
<dbReference type="InterPro" id="IPR001789">
    <property type="entry name" value="Sig_transdc_resp-reg_receiver"/>
</dbReference>
<dbReference type="CDD" id="cd00383">
    <property type="entry name" value="trans_reg_C"/>
    <property type="match status" value="1"/>
</dbReference>
<dbReference type="GO" id="GO:0006355">
    <property type="term" value="P:regulation of DNA-templated transcription"/>
    <property type="evidence" value="ECO:0007669"/>
    <property type="project" value="InterPro"/>
</dbReference>
<dbReference type="InterPro" id="IPR001867">
    <property type="entry name" value="OmpR/PhoB-type_DNA-bd"/>
</dbReference>
<accession>A0A512C125</accession>
<dbReference type="Proteomes" id="UP000321085">
    <property type="component" value="Unassembled WGS sequence"/>
</dbReference>
<dbReference type="Pfam" id="PF00072">
    <property type="entry name" value="Response_reg"/>
    <property type="match status" value="1"/>
</dbReference>
<evidence type="ECO:0000259" key="5">
    <source>
        <dbReference type="PROSITE" id="PS51755"/>
    </source>
</evidence>
<dbReference type="GO" id="GO:0000156">
    <property type="term" value="F:phosphorelay response regulator activity"/>
    <property type="evidence" value="ECO:0007669"/>
    <property type="project" value="TreeGrafter"/>
</dbReference>
<dbReference type="SUPFAM" id="SSF52172">
    <property type="entry name" value="CheY-like"/>
    <property type="match status" value="1"/>
</dbReference>
<dbReference type="GO" id="GO:0032993">
    <property type="term" value="C:protein-DNA complex"/>
    <property type="evidence" value="ECO:0007669"/>
    <property type="project" value="TreeGrafter"/>
</dbReference>
<dbReference type="RefSeq" id="WP_147022739.1">
    <property type="nucleotide sequence ID" value="NZ_BJYU01000135.1"/>
</dbReference>
<sequence length="245" mass="27603">MTARGSIPLLIVDDEPPIRRLLRTSLAVQGYRILEAGNARVALDVIAREAPEVVLLDLGLPDQDGLEVIRQLRAAGSKVAIIVLSSRGDEPGKVEALDLGADDYVTKPFGMAELVARIRTALRHRIQRQGAEPLFTHGDLSVDLTRRLVTVRRAEVKLSNKEWDILRLLVLHAGKVLTHRMIMQEVWGPKVDVQYLRIYVRQLRHKLEERPDQPQHILTETGVGYRLQTDAGLPEDEVVFRTEVE</sequence>
<dbReference type="AlphaFoldDB" id="A0A512C125"/>
<dbReference type="InterPro" id="IPR011006">
    <property type="entry name" value="CheY-like_superfamily"/>
</dbReference>
<dbReference type="InterPro" id="IPR036388">
    <property type="entry name" value="WH-like_DNA-bd_sf"/>
</dbReference>
<evidence type="ECO:0000256" key="3">
    <source>
        <dbReference type="PROSITE-ProRule" id="PRU01091"/>
    </source>
</evidence>
<evidence type="ECO:0000259" key="4">
    <source>
        <dbReference type="PROSITE" id="PS50110"/>
    </source>
</evidence>
<organism evidence="6 7">
    <name type="scientific">Microvirga aerophila</name>
    <dbReference type="NCBI Taxonomy" id="670291"/>
    <lineage>
        <taxon>Bacteria</taxon>
        <taxon>Pseudomonadati</taxon>
        <taxon>Pseudomonadota</taxon>
        <taxon>Alphaproteobacteria</taxon>
        <taxon>Hyphomicrobiales</taxon>
        <taxon>Methylobacteriaceae</taxon>
        <taxon>Microvirga</taxon>
    </lineage>
</organism>
<gene>
    <name evidence="6" type="primary">kdpE</name>
    <name evidence="6" type="ORF">MAE02_56120</name>
</gene>
<keyword evidence="2" id="KW-0597">Phosphoprotein</keyword>
<keyword evidence="1 3" id="KW-0238">DNA-binding</keyword>
<dbReference type="GO" id="GO:0000976">
    <property type="term" value="F:transcription cis-regulatory region binding"/>
    <property type="evidence" value="ECO:0007669"/>
    <property type="project" value="TreeGrafter"/>
</dbReference>
<dbReference type="Gene3D" id="6.10.250.690">
    <property type="match status" value="1"/>
</dbReference>
<dbReference type="SMART" id="SM00862">
    <property type="entry name" value="Trans_reg_C"/>
    <property type="match status" value="1"/>
</dbReference>
<keyword evidence="7" id="KW-1185">Reference proteome</keyword>
<dbReference type="Pfam" id="PF00486">
    <property type="entry name" value="Trans_reg_C"/>
    <property type="match status" value="1"/>
</dbReference>
<feature type="domain" description="OmpR/PhoB-type" evidence="5">
    <location>
        <begin position="132"/>
        <end position="229"/>
    </location>
</feature>
<feature type="modified residue" description="4-aspartylphosphate" evidence="2">
    <location>
        <position position="57"/>
    </location>
</feature>
<feature type="DNA-binding region" description="OmpR/PhoB-type" evidence="3">
    <location>
        <begin position="132"/>
        <end position="229"/>
    </location>
</feature>
<evidence type="ECO:0000256" key="2">
    <source>
        <dbReference type="PROSITE-ProRule" id="PRU00169"/>
    </source>
</evidence>
<evidence type="ECO:0000313" key="7">
    <source>
        <dbReference type="Proteomes" id="UP000321085"/>
    </source>
</evidence>
<evidence type="ECO:0000256" key="1">
    <source>
        <dbReference type="ARBA" id="ARBA00023125"/>
    </source>
</evidence>